<accession>A0A1D7TMT2</accession>
<sequence length="321" mass="37341">MCNTIDLQSLDLLNPKNANQDKTALLQPYAKGNIHPIILGEGIMLCHFDLTAKENLTLNNQFEQPLLMFATFTQGGIAYEHRDFHLKQTFQTNRLYTVLLNRENGQSYYKKDLATRSFNLVISPSFLQQTLDDTHHPLSKLLDTLEQKPLFNILQEAPLSQNARYSIEMLSHLDLREPMNLFYLKSKVYELLHDWLWALHQNTTSQKSLPELERFYMNKVAAYVQEHLLEPLTLEQLSRVAKTNSSKLQRSFKQLFGQSLFTYICQQRLQHAKALLETQEMRVDEVAKAVGYAHQSNFSTAFTKYFGYAPKSVLHHKTFYM</sequence>
<evidence type="ECO:0000256" key="1">
    <source>
        <dbReference type="ARBA" id="ARBA00023015"/>
    </source>
</evidence>
<dbReference type="GO" id="GO:0003700">
    <property type="term" value="F:DNA-binding transcription factor activity"/>
    <property type="evidence" value="ECO:0007669"/>
    <property type="project" value="InterPro"/>
</dbReference>
<evidence type="ECO:0000256" key="2">
    <source>
        <dbReference type="ARBA" id="ARBA00023163"/>
    </source>
</evidence>
<dbReference type="PANTHER" id="PTHR47893">
    <property type="entry name" value="REGULATORY PROTEIN PCHR"/>
    <property type="match status" value="1"/>
</dbReference>
<dbReference type="SMART" id="SM00342">
    <property type="entry name" value="HTH_ARAC"/>
    <property type="match status" value="1"/>
</dbReference>
<gene>
    <name evidence="4" type="ORF">SHALO_2538</name>
</gene>
<dbReference type="STRING" id="1193502.SHALO_2538"/>
<keyword evidence="5" id="KW-1185">Reference proteome</keyword>
<dbReference type="SUPFAM" id="SSF46689">
    <property type="entry name" value="Homeodomain-like"/>
    <property type="match status" value="2"/>
</dbReference>
<evidence type="ECO:0000313" key="4">
    <source>
        <dbReference type="EMBL" id="AOO66297.1"/>
    </source>
</evidence>
<dbReference type="Proteomes" id="UP000094609">
    <property type="component" value="Chromosome"/>
</dbReference>
<keyword evidence="2" id="KW-0804">Transcription</keyword>
<dbReference type="PANTHER" id="PTHR47893:SF1">
    <property type="entry name" value="REGULATORY PROTEIN PCHR"/>
    <property type="match status" value="1"/>
</dbReference>
<evidence type="ECO:0000313" key="5">
    <source>
        <dbReference type="Proteomes" id="UP000094609"/>
    </source>
</evidence>
<feature type="domain" description="HTH araC/xylS-type" evidence="3">
    <location>
        <begin position="218"/>
        <end position="316"/>
    </location>
</feature>
<dbReference type="KEGG" id="shal:SHALO_2538"/>
<dbReference type="RefSeq" id="WP_069478844.1">
    <property type="nucleotide sequence ID" value="NZ_CP017111.1"/>
</dbReference>
<dbReference type="PROSITE" id="PS01124">
    <property type="entry name" value="HTH_ARAC_FAMILY_2"/>
    <property type="match status" value="1"/>
</dbReference>
<dbReference type="GO" id="GO:0043565">
    <property type="term" value="F:sequence-specific DNA binding"/>
    <property type="evidence" value="ECO:0007669"/>
    <property type="project" value="InterPro"/>
</dbReference>
<organism evidence="4 5">
    <name type="scientific">Sulfurospirillum halorespirans DSM 13726</name>
    <dbReference type="NCBI Taxonomy" id="1193502"/>
    <lineage>
        <taxon>Bacteria</taxon>
        <taxon>Pseudomonadati</taxon>
        <taxon>Campylobacterota</taxon>
        <taxon>Epsilonproteobacteria</taxon>
        <taxon>Campylobacterales</taxon>
        <taxon>Sulfurospirillaceae</taxon>
        <taxon>Sulfurospirillum</taxon>
    </lineage>
</organism>
<dbReference type="Gene3D" id="1.10.10.60">
    <property type="entry name" value="Homeodomain-like"/>
    <property type="match status" value="2"/>
</dbReference>
<dbReference type="AlphaFoldDB" id="A0A1D7TMT2"/>
<evidence type="ECO:0000259" key="3">
    <source>
        <dbReference type="PROSITE" id="PS01124"/>
    </source>
</evidence>
<dbReference type="EMBL" id="CP017111">
    <property type="protein sequence ID" value="AOO66297.1"/>
    <property type="molecule type" value="Genomic_DNA"/>
</dbReference>
<name>A0A1D7TMT2_9BACT</name>
<keyword evidence="1" id="KW-0805">Transcription regulation</keyword>
<dbReference type="Pfam" id="PF12833">
    <property type="entry name" value="HTH_18"/>
    <property type="match status" value="1"/>
</dbReference>
<protein>
    <submittedName>
        <fullName evidence="4">Putative AraC-type transcriptional regulator</fullName>
    </submittedName>
</protein>
<dbReference type="InterPro" id="IPR009057">
    <property type="entry name" value="Homeodomain-like_sf"/>
</dbReference>
<proteinExistence type="predicted"/>
<dbReference type="InterPro" id="IPR053142">
    <property type="entry name" value="PchR_regulatory_protein"/>
</dbReference>
<reference evidence="5" key="1">
    <citation type="submission" date="2016-08" db="EMBL/GenBank/DDBJ databases">
        <title>Complete genome sequence of the organohalide-respiring Epsilonproteobacterium Sulfurospirillum halorespirans.</title>
        <authorList>
            <person name="Goris T."/>
            <person name="Zimmermann J."/>
            <person name="Schenz B."/>
            <person name="Lemos M."/>
            <person name="Hackermueller J."/>
            <person name="Diekert G."/>
        </authorList>
    </citation>
    <scope>NUCLEOTIDE SEQUENCE [LARGE SCALE GENOMIC DNA]</scope>
    <source>
        <strain>DSM 13726</strain>
        <strain evidence="5">PCE-M2</strain>
    </source>
</reference>
<dbReference type="InterPro" id="IPR018060">
    <property type="entry name" value="HTH_AraC"/>
</dbReference>